<feature type="transmembrane region" description="Helical" evidence="2">
    <location>
        <begin position="220"/>
        <end position="245"/>
    </location>
</feature>
<keyword evidence="2" id="KW-0472">Membrane</keyword>
<feature type="transmembrane region" description="Helical" evidence="2">
    <location>
        <begin position="175"/>
        <end position="199"/>
    </location>
</feature>
<sequence length="491" mass="54959">MAVPLKITVVVLELSSIILLSALLATPARRHPIVNTIVVLSVIRSVFDIMPSLLYLIRYKVEFENLVTHPPLARFCLANDLVLNYLTVVKSAFATSFTFPCLYLALKFTRGRSVLDSDATPQFYRWTEVLLCAGPFVWALPTGLIPIPKMMHDLSKLKPQLRGSTCTMANSPSQIVSLILMLVPLTFAVITSLLLIVILCTHYKLPDFRQSFRLLHPIRIIRFAFLVATIIVSAILYSIVLAMWVRVQHDDIKWGRIFQAWLATSAIWEAVSPLIFFFIFAAQEEVLTVWRDWLSQRLPWSIRNSSKKRDIVILSVKSDRVPRQHPRIIAWLLDPCGKNGRARACPEAAQHQSNAMISRGDIPKPRGVKLGIRDSVHVDPPRHILSKPCQALDVSEDSGLSPPPRSPRNKDQAPREAYGFKTMPSLTALGGRVASHATEKARRISQSGKEETYGKVDETAQITASSVWVSSEDWQAVTTAESYASTGTFGR</sequence>
<keyword evidence="2" id="KW-1133">Transmembrane helix</keyword>
<feature type="compositionally biased region" description="Basic and acidic residues" evidence="1">
    <location>
        <begin position="437"/>
        <end position="455"/>
    </location>
</feature>
<accession>A0A2H3J4J7</accession>
<proteinExistence type="predicted"/>
<dbReference type="OrthoDB" id="2745223at2759"/>
<feature type="transmembrane region" description="Helical" evidence="2">
    <location>
        <begin position="82"/>
        <end position="106"/>
    </location>
</feature>
<feature type="transmembrane region" description="Helical" evidence="2">
    <location>
        <begin position="6"/>
        <end position="25"/>
    </location>
</feature>
<feature type="transmembrane region" description="Helical" evidence="2">
    <location>
        <begin position="126"/>
        <end position="147"/>
    </location>
</feature>
<feature type="region of interest" description="Disordered" evidence="1">
    <location>
        <begin position="432"/>
        <end position="455"/>
    </location>
</feature>
<evidence type="ECO:0000256" key="1">
    <source>
        <dbReference type="SAM" id="MobiDB-lite"/>
    </source>
</evidence>
<dbReference type="AlphaFoldDB" id="A0A2H3J4J7"/>
<evidence type="ECO:0000256" key="2">
    <source>
        <dbReference type="SAM" id="Phobius"/>
    </source>
</evidence>
<dbReference type="EMBL" id="KB467831">
    <property type="protein sequence ID" value="PCH33669.1"/>
    <property type="molecule type" value="Genomic_DNA"/>
</dbReference>
<feature type="transmembrane region" description="Helical" evidence="2">
    <location>
        <begin position="257"/>
        <end position="281"/>
    </location>
</feature>
<name>A0A2H3J4J7_WOLCO</name>
<dbReference type="STRING" id="742152.A0A2H3J4J7"/>
<dbReference type="Proteomes" id="UP000218811">
    <property type="component" value="Unassembled WGS sequence"/>
</dbReference>
<gene>
    <name evidence="3" type="ORF">WOLCODRAFT_141749</name>
</gene>
<organism evidence="3 4">
    <name type="scientific">Wolfiporia cocos (strain MD-104)</name>
    <name type="common">Brown rot fungus</name>
    <dbReference type="NCBI Taxonomy" id="742152"/>
    <lineage>
        <taxon>Eukaryota</taxon>
        <taxon>Fungi</taxon>
        <taxon>Dikarya</taxon>
        <taxon>Basidiomycota</taxon>
        <taxon>Agaricomycotina</taxon>
        <taxon>Agaricomycetes</taxon>
        <taxon>Polyporales</taxon>
        <taxon>Phaeolaceae</taxon>
        <taxon>Wolfiporia</taxon>
    </lineage>
</organism>
<dbReference type="OMA" id="TISIVWE"/>
<feature type="transmembrane region" description="Helical" evidence="2">
    <location>
        <begin position="37"/>
        <end position="57"/>
    </location>
</feature>
<reference evidence="3 4" key="1">
    <citation type="journal article" date="2012" name="Science">
        <title>The Paleozoic origin of enzymatic lignin decomposition reconstructed from 31 fungal genomes.</title>
        <authorList>
            <person name="Floudas D."/>
            <person name="Binder M."/>
            <person name="Riley R."/>
            <person name="Barry K."/>
            <person name="Blanchette R.A."/>
            <person name="Henrissat B."/>
            <person name="Martinez A.T."/>
            <person name="Otillar R."/>
            <person name="Spatafora J.W."/>
            <person name="Yadav J.S."/>
            <person name="Aerts A."/>
            <person name="Benoit I."/>
            <person name="Boyd A."/>
            <person name="Carlson A."/>
            <person name="Copeland A."/>
            <person name="Coutinho P.M."/>
            <person name="de Vries R.P."/>
            <person name="Ferreira P."/>
            <person name="Findley K."/>
            <person name="Foster B."/>
            <person name="Gaskell J."/>
            <person name="Glotzer D."/>
            <person name="Gorecki P."/>
            <person name="Heitman J."/>
            <person name="Hesse C."/>
            <person name="Hori C."/>
            <person name="Igarashi K."/>
            <person name="Jurgens J.A."/>
            <person name="Kallen N."/>
            <person name="Kersten P."/>
            <person name="Kohler A."/>
            <person name="Kuees U."/>
            <person name="Kumar T.K.A."/>
            <person name="Kuo A."/>
            <person name="LaButti K."/>
            <person name="Larrondo L.F."/>
            <person name="Lindquist E."/>
            <person name="Ling A."/>
            <person name="Lombard V."/>
            <person name="Lucas S."/>
            <person name="Lundell T."/>
            <person name="Martin R."/>
            <person name="McLaughlin D.J."/>
            <person name="Morgenstern I."/>
            <person name="Morin E."/>
            <person name="Murat C."/>
            <person name="Nagy L.G."/>
            <person name="Nolan M."/>
            <person name="Ohm R.A."/>
            <person name="Patyshakuliyeva A."/>
            <person name="Rokas A."/>
            <person name="Ruiz-Duenas F.J."/>
            <person name="Sabat G."/>
            <person name="Salamov A."/>
            <person name="Samejima M."/>
            <person name="Schmutz J."/>
            <person name="Slot J.C."/>
            <person name="St John F."/>
            <person name="Stenlid J."/>
            <person name="Sun H."/>
            <person name="Sun S."/>
            <person name="Syed K."/>
            <person name="Tsang A."/>
            <person name="Wiebenga A."/>
            <person name="Young D."/>
            <person name="Pisabarro A."/>
            <person name="Eastwood D.C."/>
            <person name="Martin F."/>
            <person name="Cullen D."/>
            <person name="Grigoriev I.V."/>
            <person name="Hibbett D.S."/>
        </authorList>
    </citation>
    <scope>NUCLEOTIDE SEQUENCE [LARGE SCALE GENOMIC DNA]</scope>
    <source>
        <strain evidence="3 4">MD-104</strain>
    </source>
</reference>
<evidence type="ECO:0000313" key="4">
    <source>
        <dbReference type="Proteomes" id="UP000218811"/>
    </source>
</evidence>
<protein>
    <recommendedName>
        <fullName evidence="5">STE3-domain-containing protein</fullName>
    </recommendedName>
</protein>
<feature type="region of interest" description="Disordered" evidence="1">
    <location>
        <begin position="379"/>
        <end position="415"/>
    </location>
</feature>
<keyword evidence="4" id="KW-1185">Reference proteome</keyword>
<evidence type="ECO:0000313" key="3">
    <source>
        <dbReference type="EMBL" id="PCH33669.1"/>
    </source>
</evidence>
<keyword evidence="2" id="KW-0812">Transmembrane</keyword>
<evidence type="ECO:0008006" key="5">
    <source>
        <dbReference type="Google" id="ProtNLM"/>
    </source>
</evidence>